<evidence type="ECO:0000256" key="4">
    <source>
        <dbReference type="ARBA" id="ARBA00022840"/>
    </source>
</evidence>
<feature type="transmembrane region" description="Helical" evidence="7">
    <location>
        <begin position="245"/>
        <end position="270"/>
    </location>
</feature>
<evidence type="ECO:0000256" key="6">
    <source>
        <dbReference type="ARBA" id="ARBA00023136"/>
    </source>
</evidence>
<dbReference type="EMBL" id="FQWD01000005">
    <property type="protein sequence ID" value="SHG89501.1"/>
    <property type="molecule type" value="Genomic_DNA"/>
</dbReference>
<dbReference type="Gene3D" id="3.40.50.300">
    <property type="entry name" value="P-loop containing nucleotide triphosphate hydrolases"/>
    <property type="match status" value="1"/>
</dbReference>
<dbReference type="AlphaFoldDB" id="A0A1M5NIZ4"/>
<dbReference type="Pfam" id="PF00005">
    <property type="entry name" value="ABC_tran"/>
    <property type="match status" value="1"/>
</dbReference>
<dbReference type="GO" id="GO:0034040">
    <property type="term" value="F:ATPase-coupled lipid transmembrane transporter activity"/>
    <property type="evidence" value="ECO:0007669"/>
    <property type="project" value="TreeGrafter"/>
</dbReference>
<dbReference type="PROSITE" id="PS00211">
    <property type="entry name" value="ABC_TRANSPORTER_1"/>
    <property type="match status" value="1"/>
</dbReference>
<accession>A0A1M5NIZ4</accession>
<feature type="transmembrane region" description="Helical" evidence="7">
    <location>
        <begin position="163"/>
        <end position="183"/>
    </location>
</feature>
<dbReference type="Proteomes" id="UP000184520">
    <property type="component" value="Unassembled WGS sequence"/>
</dbReference>
<protein>
    <submittedName>
        <fullName evidence="10">ATP-binding cassette, subfamily C, CydD</fullName>
    </submittedName>
</protein>
<evidence type="ECO:0000259" key="9">
    <source>
        <dbReference type="PROSITE" id="PS50929"/>
    </source>
</evidence>
<evidence type="ECO:0000313" key="10">
    <source>
        <dbReference type="EMBL" id="SHG89501.1"/>
    </source>
</evidence>
<sequence>MTETPTLATWFRTTVETQGVASRSTLYTLVGLKTCRIVIMIAGFWLFAHMMHSLVVLAHAPSMADWIGLSVALLLAWLLQGEANRRTLDAKTQLLQDLEVRFARHLAIGQLAMVSQQSPYYWQSLWLHHIPALANWRYDYQVQQYVAVLAPTIALAGLSMVNWLIGLSLLITLPIVPLFMVLVGKGAAAQQRKHFTALTRLGSLFTDRLKALPLLATYRAHDSELALLKQASDDLNDRTMSVVGVAFLSNTVLDFFSTVAVALVAVFIGFTLLGEFAVGPVINLHHGLWLLLTAPLLFSELKALGQYYHQKAEAESAQSSLGHWVEAIPNEALDAALNKARVFDEPQQFTLRHEQPLISATNLVLRPGDKVAVSGPSGSGKTILLQALAGQYQAGYSLPCRVALLTQQPVLLPMSVRANLEYQQAHTTSALWQVLAQVELDDWGRTLPQQLDTPLHETPAISGGQAQRLALARVLLSEAPVWLLDEPTAHLPTEQHSQISELIQRLSEQKTVLWVSHKPLPTAWFTRYWQVKEGEVTVQ</sequence>
<evidence type="ECO:0000256" key="5">
    <source>
        <dbReference type="ARBA" id="ARBA00022989"/>
    </source>
</evidence>
<dbReference type="PANTHER" id="PTHR24221">
    <property type="entry name" value="ATP-BINDING CASSETTE SUB-FAMILY B"/>
    <property type="match status" value="1"/>
</dbReference>
<reference evidence="11" key="1">
    <citation type="submission" date="2016-11" db="EMBL/GenBank/DDBJ databases">
        <authorList>
            <person name="Varghese N."/>
            <person name="Submissions S."/>
        </authorList>
    </citation>
    <scope>NUCLEOTIDE SEQUENCE [LARGE SCALE GENOMIC DNA]</scope>
    <source>
        <strain evidence="11">CGMCC 1.8995</strain>
    </source>
</reference>
<dbReference type="GO" id="GO:0005886">
    <property type="term" value="C:plasma membrane"/>
    <property type="evidence" value="ECO:0007669"/>
    <property type="project" value="UniProtKB-SubCell"/>
</dbReference>
<dbReference type="CDD" id="cd18584">
    <property type="entry name" value="ABC_6TM_AarD_CydD"/>
    <property type="match status" value="1"/>
</dbReference>
<dbReference type="InterPro" id="IPR039421">
    <property type="entry name" value="Type_1_exporter"/>
</dbReference>
<dbReference type="InterPro" id="IPR027417">
    <property type="entry name" value="P-loop_NTPase"/>
</dbReference>
<dbReference type="InterPro" id="IPR017871">
    <property type="entry name" value="ABC_transporter-like_CS"/>
</dbReference>
<keyword evidence="4 10" id="KW-0067">ATP-binding</keyword>
<dbReference type="InterPro" id="IPR003593">
    <property type="entry name" value="AAA+_ATPase"/>
</dbReference>
<dbReference type="PROSITE" id="PS50893">
    <property type="entry name" value="ABC_TRANSPORTER_2"/>
    <property type="match status" value="1"/>
</dbReference>
<evidence type="ECO:0000256" key="3">
    <source>
        <dbReference type="ARBA" id="ARBA00022741"/>
    </source>
</evidence>
<dbReference type="GO" id="GO:0005524">
    <property type="term" value="F:ATP binding"/>
    <property type="evidence" value="ECO:0007669"/>
    <property type="project" value="UniProtKB-KW"/>
</dbReference>
<dbReference type="OrthoDB" id="9806127at2"/>
<dbReference type="Gene3D" id="1.20.1560.10">
    <property type="entry name" value="ABC transporter type 1, transmembrane domain"/>
    <property type="match status" value="1"/>
</dbReference>
<dbReference type="STRING" id="634436.SAMN05216361_3254"/>
<keyword evidence="11" id="KW-1185">Reference proteome</keyword>
<dbReference type="SUPFAM" id="SSF52540">
    <property type="entry name" value="P-loop containing nucleoside triphosphate hydrolases"/>
    <property type="match status" value="1"/>
</dbReference>
<dbReference type="GO" id="GO:0140359">
    <property type="term" value="F:ABC-type transporter activity"/>
    <property type="evidence" value="ECO:0007669"/>
    <property type="project" value="InterPro"/>
</dbReference>
<organism evidence="10 11">
    <name type="scientific">Marisediminitalea aggregata</name>
    <dbReference type="NCBI Taxonomy" id="634436"/>
    <lineage>
        <taxon>Bacteria</taxon>
        <taxon>Pseudomonadati</taxon>
        <taxon>Pseudomonadota</taxon>
        <taxon>Gammaproteobacteria</taxon>
        <taxon>Alteromonadales</taxon>
        <taxon>Alteromonadaceae</taxon>
        <taxon>Marisediminitalea</taxon>
    </lineage>
</organism>
<keyword evidence="2 7" id="KW-0812">Transmembrane</keyword>
<feature type="transmembrane region" description="Helical" evidence="7">
    <location>
        <begin position="26"/>
        <end position="47"/>
    </location>
</feature>
<evidence type="ECO:0000256" key="1">
    <source>
        <dbReference type="ARBA" id="ARBA00004651"/>
    </source>
</evidence>
<keyword evidence="5 7" id="KW-1133">Transmembrane helix</keyword>
<keyword evidence="6 7" id="KW-0472">Membrane</keyword>
<evidence type="ECO:0000256" key="7">
    <source>
        <dbReference type="SAM" id="Phobius"/>
    </source>
</evidence>
<dbReference type="RefSeq" id="WP_073324217.1">
    <property type="nucleotide sequence ID" value="NZ_FQWD01000005.1"/>
</dbReference>
<dbReference type="InterPro" id="IPR003439">
    <property type="entry name" value="ABC_transporter-like_ATP-bd"/>
</dbReference>
<dbReference type="SUPFAM" id="SSF90123">
    <property type="entry name" value="ABC transporter transmembrane region"/>
    <property type="match status" value="1"/>
</dbReference>
<feature type="domain" description="ABC transmembrane type-1" evidence="9">
    <location>
        <begin position="147"/>
        <end position="270"/>
    </location>
</feature>
<dbReference type="InterPro" id="IPR036640">
    <property type="entry name" value="ABC1_TM_sf"/>
</dbReference>
<gene>
    <name evidence="10" type="ORF">SAMN05216361_3254</name>
</gene>
<comment type="subcellular location">
    <subcellularLocation>
        <location evidence="1">Cell membrane</location>
        <topology evidence="1">Multi-pass membrane protein</topology>
    </subcellularLocation>
</comment>
<feature type="domain" description="ABC transporter" evidence="8">
    <location>
        <begin position="337"/>
        <end position="538"/>
    </location>
</feature>
<dbReference type="PANTHER" id="PTHR24221:SF261">
    <property type="entry name" value="GLUTATHIONE_L-CYSTEINE TRANSPORT SYSTEM ATP-BINDING_PERMEASE PROTEIN CYDD"/>
    <property type="match status" value="1"/>
</dbReference>
<dbReference type="GO" id="GO:0016887">
    <property type="term" value="F:ATP hydrolysis activity"/>
    <property type="evidence" value="ECO:0007669"/>
    <property type="project" value="InterPro"/>
</dbReference>
<dbReference type="Pfam" id="PF00664">
    <property type="entry name" value="ABC_membrane"/>
    <property type="match status" value="1"/>
</dbReference>
<name>A0A1M5NIZ4_9ALTE</name>
<dbReference type="InterPro" id="IPR011527">
    <property type="entry name" value="ABC1_TM_dom"/>
</dbReference>
<feature type="transmembrane region" description="Helical" evidence="7">
    <location>
        <begin position="54"/>
        <end position="79"/>
    </location>
</feature>
<keyword evidence="3" id="KW-0547">Nucleotide-binding</keyword>
<proteinExistence type="predicted"/>
<evidence type="ECO:0000313" key="11">
    <source>
        <dbReference type="Proteomes" id="UP000184520"/>
    </source>
</evidence>
<evidence type="ECO:0000259" key="8">
    <source>
        <dbReference type="PROSITE" id="PS50893"/>
    </source>
</evidence>
<dbReference type="PROSITE" id="PS50929">
    <property type="entry name" value="ABC_TM1F"/>
    <property type="match status" value="1"/>
</dbReference>
<evidence type="ECO:0000256" key="2">
    <source>
        <dbReference type="ARBA" id="ARBA00022692"/>
    </source>
</evidence>
<dbReference type="SMART" id="SM00382">
    <property type="entry name" value="AAA"/>
    <property type="match status" value="1"/>
</dbReference>